<evidence type="ECO:0000256" key="1">
    <source>
        <dbReference type="SAM" id="Phobius"/>
    </source>
</evidence>
<organism evidence="2 3">
    <name type="scientific">Chrysophaeum taylorii</name>
    <dbReference type="NCBI Taxonomy" id="2483200"/>
    <lineage>
        <taxon>Eukaryota</taxon>
        <taxon>Sar</taxon>
        <taxon>Stramenopiles</taxon>
        <taxon>Ochrophyta</taxon>
        <taxon>Pelagophyceae</taxon>
        <taxon>Pelagomonadales</taxon>
        <taxon>Pelagomonadaceae</taxon>
        <taxon>Chrysophaeum</taxon>
    </lineage>
</organism>
<dbReference type="Proteomes" id="UP001230188">
    <property type="component" value="Unassembled WGS sequence"/>
</dbReference>
<reference evidence="2" key="1">
    <citation type="submission" date="2023-01" db="EMBL/GenBank/DDBJ databases">
        <title>Metagenome sequencing of chrysophaentin producing Chrysophaeum taylorii.</title>
        <authorList>
            <person name="Davison J."/>
            <person name="Bewley C."/>
        </authorList>
    </citation>
    <scope>NUCLEOTIDE SEQUENCE</scope>
    <source>
        <strain evidence="2">NIES-1699</strain>
    </source>
</reference>
<accession>A0AAD7XM88</accession>
<keyword evidence="1" id="KW-0812">Transmembrane</keyword>
<dbReference type="AlphaFoldDB" id="A0AAD7XM88"/>
<keyword evidence="3" id="KW-1185">Reference proteome</keyword>
<name>A0AAD7XM88_9STRA</name>
<feature type="transmembrane region" description="Helical" evidence="1">
    <location>
        <begin position="159"/>
        <end position="176"/>
    </location>
</feature>
<sequence>MASIETLVAFARNGLCVCVDTLPSTHFLKLPLKAIMFDLATTPSSLPAWVASWTSMVTIEELSVLNVCIASLQGCAVVFNMSGALGLPAAISEYRRLRVIESRLALKSRSRVAEVGASLAVRRASSSMAFALVRLLLGPSFGVLALYTLRLASQRLLEWALLLMQIALAIALYAMWRELGWRRQKAANATILTTNPTTDDPSVLATLDELPPPNSDGLVALVSKADDAEKVRERCDSWVKIVRKVASENQAELRTLALREREGIRLDARVFWLNVVAFFGYLVFPATYFGPFLRDPHMEWLGNFAGDLAWTLEPALIIATTFRQRSATKTKAD</sequence>
<keyword evidence="1" id="KW-1133">Transmembrane helix</keyword>
<keyword evidence="1" id="KW-0472">Membrane</keyword>
<evidence type="ECO:0000313" key="2">
    <source>
        <dbReference type="EMBL" id="KAJ8605697.1"/>
    </source>
</evidence>
<protein>
    <submittedName>
        <fullName evidence="2">Uncharacterized protein</fullName>
    </submittedName>
</protein>
<feature type="transmembrane region" description="Helical" evidence="1">
    <location>
        <begin position="270"/>
        <end position="288"/>
    </location>
</feature>
<dbReference type="EMBL" id="JAQMWT010000313">
    <property type="protein sequence ID" value="KAJ8605697.1"/>
    <property type="molecule type" value="Genomic_DNA"/>
</dbReference>
<evidence type="ECO:0000313" key="3">
    <source>
        <dbReference type="Proteomes" id="UP001230188"/>
    </source>
</evidence>
<proteinExistence type="predicted"/>
<gene>
    <name evidence="2" type="ORF">CTAYLR_010146</name>
</gene>
<comment type="caution">
    <text evidence="2">The sequence shown here is derived from an EMBL/GenBank/DDBJ whole genome shotgun (WGS) entry which is preliminary data.</text>
</comment>
<feature type="transmembrane region" description="Helical" evidence="1">
    <location>
        <begin position="128"/>
        <end position="147"/>
    </location>
</feature>